<sequence length="82" mass="8865">MGGRSIARATPALDALGNRRRGYASRRVDRRAPTPLSIVGNDARGDPNRASVIPSSAPALTAPPLRPDTTHHRGEFSYQLLY</sequence>
<dbReference type="EMBL" id="OW152828">
    <property type="protein sequence ID" value="CAH2045691.1"/>
    <property type="molecule type" value="Genomic_DNA"/>
</dbReference>
<protein>
    <submittedName>
        <fullName evidence="2">Uncharacterized protein</fullName>
    </submittedName>
</protein>
<accession>A0ABN8I0V1</accession>
<feature type="non-terminal residue" evidence="2">
    <location>
        <position position="82"/>
    </location>
</feature>
<organism evidence="2 3">
    <name type="scientific">Iphiclides podalirius</name>
    <name type="common">scarce swallowtail</name>
    <dbReference type="NCBI Taxonomy" id="110791"/>
    <lineage>
        <taxon>Eukaryota</taxon>
        <taxon>Metazoa</taxon>
        <taxon>Ecdysozoa</taxon>
        <taxon>Arthropoda</taxon>
        <taxon>Hexapoda</taxon>
        <taxon>Insecta</taxon>
        <taxon>Pterygota</taxon>
        <taxon>Neoptera</taxon>
        <taxon>Endopterygota</taxon>
        <taxon>Lepidoptera</taxon>
        <taxon>Glossata</taxon>
        <taxon>Ditrysia</taxon>
        <taxon>Papilionoidea</taxon>
        <taxon>Papilionidae</taxon>
        <taxon>Papilioninae</taxon>
        <taxon>Iphiclides</taxon>
    </lineage>
</organism>
<evidence type="ECO:0000256" key="1">
    <source>
        <dbReference type="SAM" id="MobiDB-lite"/>
    </source>
</evidence>
<keyword evidence="3" id="KW-1185">Reference proteome</keyword>
<name>A0ABN8I0V1_9NEOP</name>
<evidence type="ECO:0000313" key="3">
    <source>
        <dbReference type="Proteomes" id="UP000837857"/>
    </source>
</evidence>
<proteinExistence type="predicted"/>
<feature type="region of interest" description="Disordered" evidence="1">
    <location>
        <begin position="1"/>
        <end position="82"/>
    </location>
</feature>
<feature type="compositionally biased region" description="Low complexity" evidence="1">
    <location>
        <begin position="54"/>
        <end position="63"/>
    </location>
</feature>
<evidence type="ECO:0000313" key="2">
    <source>
        <dbReference type="EMBL" id="CAH2045691.1"/>
    </source>
</evidence>
<gene>
    <name evidence="2" type="ORF">IPOD504_LOCUS5188</name>
</gene>
<dbReference type="Proteomes" id="UP000837857">
    <property type="component" value="Chromosome 16"/>
</dbReference>
<reference evidence="2" key="1">
    <citation type="submission" date="2022-03" db="EMBL/GenBank/DDBJ databases">
        <authorList>
            <person name="Martin H S."/>
        </authorList>
    </citation>
    <scope>NUCLEOTIDE SEQUENCE</scope>
</reference>